<accession>A0A8D8Q146</accession>
<organism evidence="1">
    <name type="scientific">Cacopsylla melanoneura</name>
    <dbReference type="NCBI Taxonomy" id="428564"/>
    <lineage>
        <taxon>Eukaryota</taxon>
        <taxon>Metazoa</taxon>
        <taxon>Ecdysozoa</taxon>
        <taxon>Arthropoda</taxon>
        <taxon>Hexapoda</taxon>
        <taxon>Insecta</taxon>
        <taxon>Pterygota</taxon>
        <taxon>Neoptera</taxon>
        <taxon>Paraneoptera</taxon>
        <taxon>Hemiptera</taxon>
        <taxon>Sternorrhyncha</taxon>
        <taxon>Psylloidea</taxon>
        <taxon>Psyllidae</taxon>
        <taxon>Psyllinae</taxon>
        <taxon>Cacopsylla</taxon>
    </lineage>
</organism>
<name>A0A8D8Q146_9HEMI</name>
<evidence type="ECO:0000313" key="1">
    <source>
        <dbReference type="EMBL" id="CAG6622612.1"/>
    </source>
</evidence>
<sequence length="118" mass="13209">MLEAEKTGYCPEGPVAGRDLWIKGHFTKNRSSTYSSSFSSSYPAQAGSAFLSDSSTRLCCVVHFVSRYLLFSQIWAHTMFPSFSWSAPALSSFIFHFCHILPHIIILSSQRVQLSIPL</sequence>
<protein>
    <submittedName>
        <fullName evidence="1">Uncharacterized protein</fullName>
    </submittedName>
</protein>
<dbReference type="EMBL" id="HBUF01052916">
    <property type="protein sequence ID" value="CAG6622615.1"/>
    <property type="molecule type" value="Transcribed_RNA"/>
</dbReference>
<dbReference type="EMBL" id="HBUF01052914">
    <property type="protein sequence ID" value="CAG6622612.1"/>
    <property type="molecule type" value="Transcribed_RNA"/>
</dbReference>
<dbReference type="AlphaFoldDB" id="A0A8D8Q146"/>
<reference evidence="1" key="1">
    <citation type="submission" date="2021-05" db="EMBL/GenBank/DDBJ databases">
        <authorList>
            <person name="Alioto T."/>
            <person name="Alioto T."/>
            <person name="Gomez Garrido J."/>
        </authorList>
    </citation>
    <scope>NUCLEOTIDE SEQUENCE</scope>
</reference>
<proteinExistence type="predicted"/>